<gene>
    <name evidence="2" type="ORF">PTE30175_05044</name>
</gene>
<dbReference type="PANTHER" id="PTHR34310">
    <property type="entry name" value="DUF427 DOMAIN PROTEIN (AFU_ORTHOLOGUE AFUA_3G02220)"/>
    <property type="match status" value="1"/>
</dbReference>
<evidence type="ECO:0000259" key="1">
    <source>
        <dbReference type="Pfam" id="PF04248"/>
    </source>
</evidence>
<sequence>MTRPSMQIPGTDHPIVIEPYRGRVTVSVAGRTIADTRAALSLHEASYPAVLYIPRADVDMTRLQRTEHRTYCPFKGDCAYFSIPAAGERATNAVWTYENPYEAVAKIKGYLAFYPDRVDAISTTGD</sequence>
<dbReference type="AlphaFoldDB" id="A0A5E4Z769"/>
<protein>
    <recommendedName>
        <fullName evidence="1">DUF427 domain-containing protein</fullName>
    </recommendedName>
</protein>
<reference evidence="2 3" key="1">
    <citation type="submission" date="2019-08" db="EMBL/GenBank/DDBJ databases">
        <authorList>
            <person name="Peeters C."/>
        </authorList>
    </citation>
    <scope>NUCLEOTIDE SEQUENCE [LARGE SCALE GENOMIC DNA]</scope>
    <source>
        <strain evidence="2 3">LMG 30175</strain>
    </source>
</reference>
<name>A0A5E4Z769_9BURK</name>
<dbReference type="Gene3D" id="2.170.150.40">
    <property type="entry name" value="Domain of unknown function (DUF427)"/>
    <property type="match status" value="1"/>
</dbReference>
<dbReference type="EMBL" id="CABPRZ010000032">
    <property type="protein sequence ID" value="VVE56914.1"/>
    <property type="molecule type" value="Genomic_DNA"/>
</dbReference>
<organism evidence="2 3">
    <name type="scientific">Pandoraea terrae</name>
    <dbReference type="NCBI Taxonomy" id="1537710"/>
    <lineage>
        <taxon>Bacteria</taxon>
        <taxon>Pseudomonadati</taxon>
        <taxon>Pseudomonadota</taxon>
        <taxon>Betaproteobacteria</taxon>
        <taxon>Burkholderiales</taxon>
        <taxon>Burkholderiaceae</taxon>
        <taxon>Pandoraea</taxon>
    </lineage>
</organism>
<dbReference type="InterPro" id="IPR038694">
    <property type="entry name" value="DUF427_sf"/>
</dbReference>
<feature type="domain" description="DUF427" evidence="1">
    <location>
        <begin position="24"/>
        <end position="116"/>
    </location>
</feature>
<evidence type="ECO:0000313" key="3">
    <source>
        <dbReference type="Proteomes" id="UP000414233"/>
    </source>
</evidence>
<dbReference type="Proteomes" id="UP000414233">
    <property type="component" value="Unassembled WGS sequence"/>
</dbReference>
<evidence type="ECO:0000313" key="2">
    <source>
        <dbReference type="EMBL" id="VVE56914.1"/>
    </source>
</evidence>
<keyword evidence="3" id="KW-1185">Reference proteome</keyword>
<dbReference type="PANTHER" id="PTHR34310:SF9">
    <property type="entry name" value="BLR5716 PROTEIN"/>
    <property type="match status" value="1"/>
</dbReference>
<dbReference type="Pfam" id="PF04248">
    <property type="entry name" value="NTP_transf_9"/>
    <property type="match status" value="1"/>
</dbReference>
<dbReference type="InterPro" id="IPR007361">
    <property type="entry name" value="DUF427"/>
</dbReference>
<dbReference type="RefSeq" id="WP_150699780.1">
    <property type="nucleotide sequence ID" value="NZ_CABPRZ010000032.1"/>
</dbReference>
<dbReference type="OrthoDB" id="4565346at2"/>
<proteinExistence type="predicted"/>
<accession>A0A5E4Z769</accession>